<dbReference type="CDD" id="cd16841">
    <property type="entry name" value="RraA_family"/>
    <property type="match status" value="1"/>
</dbReference>
<organism evidence="8 9">
    <name type="scientific">Pseudomonas reidholzensis</name>
    <dbReference type="NCBI Taxonomy" id="1785162"/>
    <lineage>
        <taxon>Bacteria</taxon>
        <taxon>Pseudomonadati</taxon>
        <taxon>Pseudomonadota</taxon>
        <taxon>Gammaproteobacteria</taxon>
        <taxon>Pseudomonadales</taxon>
        <taxon>Pseudomonadaceae</taxon>
        <taxon>Pseudomonas</taxon>
    </lineage>
</organism>
<comment type="cofactor">
    <cofactor evidence="1">
        <name>a divalent metal cation</name>
        <dbReference type="ChEBI" id="CHEBI:60240"/>
    </cofactor>
</comment>
<keyword evidence="9" id="KW-1185">Reference proteome</keyword>
<dbReference type="PANTHER" id="PTHR33254">
    <property type="entry name" value="4-HYDROXY-4-METHYL-2-OXOGLUTARATE ALDOLASE 3-RELATED"/>
    <property type="match status" value="1"/>
</dbReference>
<dbReference type="PANTHER" id="PTHR33254:SF4">
    <property type="entry name" value="4-HYDROXY-4-METHYL-2-OXOGLUTARATE ALDOLASE 3-RELATED"/>
    <property type="match status" value="1"/>
</dbReference>
<evidence type="ECO:0000256" key="7">
    <source>
        <dbReference type="PIRSR" id="PIRSR605493-1"/>
    </source>
</evidence>
<keyword evidence="4 8" id="KW-0456">Lyase</keyword>
<evidence type="ECO:0000256" key="2">
    <source>
        <dbReference type="ARBA" id="ARBA00016549"/>
    </source>
</evidence>
<dbReference type="OrthoDB" id="8717144at2"/>
<evidence type="ECO:0000256" key="3">
    <source>
        <dbReference type="ARBA" id="ARBA00022723"/>
    </source>
</evidence>
<evidence type="ECO:0000256" key="4">
    <source>
        <dbReference type="ARBA" id="ARBA00023239"/>
    </source>
</evidence>
<dbReference type="InterPro" id="IPR005493">
    <property type="entry name" value="RraA/RraA-like"/>
</dbReference>
<evidence type="ECO:0000256" key="1">
    <source>
        <dbReference type="ARBA" id="ARBA00001968"/>
    </source>
</evidence>
<keyword evidence="7" id="KW-0460">Magnesium</keyword>
<dbReference type="Pfam" id="PF03737">
    <property type="entry name" value="RraA-like"/>
    <property type="match status" value="1"/>
</dbReference>
<evidence type="ECO:0000313" key="9">
    <source>
        <dbReference type="Proteomes" id="UP000263595"/>
    </source>
</evidence>
<dbReference type="GO" id="GO:0016829">
    <property type="term" value="F:lyase activity"/>
    <property type="evidence" value="ECO:0007669"/>
    <property type="project" value="UniProtKB-KW"/>
</dbReference>
<feature type="binding site" evidence="7">
    <location>
        <position position="110"/>
    </location>
    <ligand>
        <name>substrate</name>
    </ligand>
</feature>
<accession>A0A383RVH9</accession>
<evidence type="ECO:0000256" key="5">
    <source>
        <dbReference type="ARBA" id="ARBA00029596"/>
    </source>
</evidence>
<gene>
    <name evidence="8" type="primary">hpsA</name>
    <name evidence="8" type="ORF">CCOS865_02763</name>
</gene>
<reference evidence="9" key="1">
    <citation type="submission" date="2018-08" db="EMBL/GenBank/DDBJ databases">
        <authorList>
            <person name="Blom J."/>
        </authorList>
    </citation>
    <scope>NUCLEOTIDE SEQUENCE [LARGE SCALE GENOMIC DNA]</scope>
    <source>
        <strain evidence="9">CCOS 865</strain>
    </source>
</reference>
<sequence>MNTLTLKRTYLDLTTPHVADAIMRLGLPVRLAPTELRSLWSETHFVGRVRPVRHSGSVDVFLEAIAESEKGDVLIVDNEGRLDEACIGDLVTLEAKLAGIAGIVIWGLHRDTRELRTIRLPVFSLGSLPVGPQQLKRRDEDALLSASCGDITVTAADFVLADDDGVIFIPFERAQEVAEVATKIRDTERYQASRMLLGQSFRQQAGFDSFLSAREQDPELSFRQHLRQFGAEIEE</sequence>
<dbReference type="SUPFAM" id="SSF89562">
    <property type="entry name" value="RraA-like"/>
    <property type="match status" value="1"/>
</dbReference>
<protein>
    <recommendedName>
        <fullName evidence="2">Putative 4-hydroxy-4-methyl-2-oxoglutarate aldolase</fullName>
    </recommendedName>
    <alternativeName>
        <fullName evidence="5">Regulator of ribonuclease activity homolog</fullName>
    </alternativeName>
    <alternativeName>
        <fullName evidence="6">RraA-like protein</fullName>
    </alternativeName>
</protein>
<proteinExistence type="predicted"/>
<comment type="cofactor">
    <cofactor evidence="7">
        <name>Mg(2+)</name>
        <dbReference type="ChEBI" id="CHEBI:18420"/>
    </cofactor>
</comment>
<keyword evidence="3 7" id="KW-0479">Metal-binding</keyword>
<dbReference type="Proteomes" id="UP000263595">
    <property type="component" value="Unassembled WGS sequence"/>
</dbReference>
<feature type="binding site" evidence="7">
    <location>
        <position position="111"/>
    </location>
    <ligand>
        <name>Mg(2+)</name>
        <dbReference type="ChEBI" id="CHEBI:18420"/>
    </ligand>
</feature>
<dbReference type="Gene3D" id="3.50.30.40">
    <property type="entry name" value="Ribonuclease E inhibitor RraA/RraA-like"/>
    <property type="match status" value="1"/>
</dbReference>
<dbReference type="AlphaFoldDB" id="A0A383RVH9"/>
<dbReference type="EMBL" id="UNOZ01000019">
    <property type="protein sequence ID" value="SYX90496.1"/>
    <property type="molecule type" value="Genomic_DNA"/>
</dbReference>
<dbReference type="InterPro" id="IPR036704">
    <property type="entry name" value="RraA/RraA-like_sf"/>
</dbReference>
<evidence type="ECO:0000313" key="8">
    <source>
        <dbReference type="EMBL" id="SYX90496.1"/>
    </source>
</evidence>
<dbReference type="GO" id="GO:0046872">
    <property type="term" value="F:metal ion binding"/>
    <property type="evidence" value="ECO:0007669"/>
    <property type="project" value="UniProtKB-KW"/>
</dbReference>
<feature type="binding site" evidence="7">
    <location>
        <begin position="88"/>
        <end position="91"/>
    </location>
    <ligand>
        <name>substrate</name>
    </ligand>
</feature>
<evidence type="ECO:0000256" key="6">
    <source>
        <dbReference type="ARBA" id="ARBA00030169"/>
    </source>
</evidence>
<dbReference type="RefSeq" id="WP_119141778.1">
    <property type="nucleotide sequence ID" value="NZ_CBCSFL010000007.1"/>
</dbReference>
<name>A0A383RVH9_9PSED</name>